<dbReference type="Proteomes" id="UP000030739">
    <property type="component" value="Segment"/>
</dbReference>
<dbReference type="EMBL" id="KF835987">
    <property type="protein sequence ID" value="AHY24990.1"/>
    <property type="molecule type" value="Genomic_DNA"/>
</dbReference>
<organism evidence="1 2">
    <name type="scientific">Pectobacterium bacteriophage PM2</name>
    <dbReference type="NCBI Taxonomy" id="1429794"/>
    <lineage>
        <taxon>Viruses</taxon>
        <taxon>Duplodnaviria</taxon>
        <taxon>Heunggongvirae</taxon>
        <taxon>Uroviricota</taxon>
        <taxon>Caudoviricetes</taxon>
        <taxon>Pantevenvirales</taxon>
        <taxon>Straboviridae</taxon>
        <taxon>Tevenvirinae</taxon>
        <taxon>Mosugukvirus</taxon>
        <taxon>Mosugukvirus pm2</taxon>
    </lineage>
</organism>
<accession>A0A0A0Q2C8</accession>
<dbReference type="KEGG" id="vg:26637921"/>
<evidence type="ECO:0000313" key="2">
    <source>
        <dbReference type="Proteomes" id="UP000030739"/>
    </source>
</evidence>
<reference evidence="1 2" key="1">
    <citation type="journal article" date="2015" name="Plant Pathol. J.">
        <title>Isolation and Genomic Characterization of the T4-Like Bacteriophage PM2 Infecting Pectobacterium carotovorum subsp. carotovorum.</title>
        <authorList>
            <person name="Lim J.A."/>
            <person name="Lee D.H."/>
            <person name="Heu S."/>
        </authorList>
    </citation>
    <scope>NUCLEOTIDE SEQUENCE [LARGE SCALE GENOMIC DNA]</scope>
</reference>
<dbReference type="RefSeq" id="YP_009211449.1">
    <property type="nucleotide sequence ID" value="NC_028940.1"/>
</dbReference>
<gene>
    <name evidence="1" type="ORF">PM2_028</name>
</gene>
<name>A0A0A0Q2C8_9CAUD</name>
<dbReference type="GeneID" id="26637921"/>
<protein>
    <submittedName>
        <fullName evidence="1">Uncharacterized protein</fullName>
    </submittedName>
</protein>
<sequence length="85" mass="10276">MRINKQVIKAKSRTINSTWSIEYAPPEIYYGREFEDLFFIKYFVPWAKTPCDHQTLFKWWVTKMMSNQITKEIDNQIIEVLKGLK</sequence>
<keyword evidence="2" id="KW-1185">Reference proteome</keyword>
<proteinExistence type="predicted"/>
<evidence type="ECO:0000313" key="1">
    <source>
        <dbReference type="EMBL" id="AHY24990.1"/>
    </source>
</evidence>